<dbReference type="InterPro" id="IPR022074">
    <property type="entry name" value="DUF3626"/>
</dbReference>
<evidence type="ECO:0000313" key="3">
    <source>
        <dbReference type="Proteomes" id="UP001273166"/>
    </source>
</evidence>
<dbReference type="Pfam" id="PF12294">
    <property type="entry name" value="DUF3626"/>
    <property type="match status" value="1"/>
</dbReference>
<gene>
    <name evidence="2" type="ORF">B0T15DRAFT_533988</name>
</gene>
<sequence>MNPPPPESPPLSSLSPPLLLHPSQKAAIAHIRSTTLALAPAATQTIHHILRMSNLLPPAEIHAALLSAIVTQARVALHFHPDRPVTPVFADGKNKDKNNETIAQSLLDDGVYRNQFETGVSNGSLSAFRGGVRDLWERELFGGAYHNHNHHHSHSHTQEDEQGDTSSIGWRGLRPKYGALGLLGGGTSDDGPAPRFGSCYLVLKREVLARCTFTFGGSQDLPRWRGTVDCFDAVLAAVLEEAFVRESVLGMPGVVRPPELVRRVLDGGSEGVREGLKMSRNLDHYIEAQIHGEVRLDRDVEILVADPSFQEGETGGDLMALSERFGFPLRWHAGSHIGVAEVPADFRGPTMPSLAARVARDGIVDARAIGDAVRELKRNPDTWRDRGSYDEVLQELKLLWHVLVRYGRSPGTTTSSTT</sequence>
<dbReference type="GeneID" id="87888233"/>
<protein>
    <recommendedName>
        <fullName evidence="4">DUF3626 domain-containing protein</fullName>
    </recommendedName>
</protein>
<reference evidence="2" key="1">
    <citation type="journal article" date="2023" name="Mol. Phylogenet. Evol.">
        <title>Genome-scale phylogeny and comparative genomics of the fungal order Sordariales.</title>
        <authorList>
            <person name="Hensen N."/>
            <person name="Bonometti L."/>
            <person name="Westerberg I."/>
            <person name="Brannstrom I.O."/>
            <person name="Guillou S."/>
            <person name="Cros-Aarteil S."/>
            <person name="Calhoun S."/>
            <person name="Haridas S."/>
            <person name="Kuo A."/>
            <person name="Mondo S."/>
            <person name="Pangilinan J."/>
            <person name="Riley R."/>
            <person name="LaButti K."/>
            <person name="Andreopoulos B."/>
            <person name="Lipzen A."/>
            <person name="Chen C."/>
            <person name="Yan M."/>
            <person name="Daum C."/>
            <person name="Ng V."/>
            <person name="Clum A."/>
            <person name="Steindorff A."/>
            <person name="Ohm R.A."/>
            <person name="Martin F."/>
            <person name="Silar P."/>
            <person name="Natvig D.O."/>
            <person name="Lalanne C."/>
            <person name="Gautier V."/>
            <person name="Ament-Velasquez S.L."/>
            <person name="Kruys A."/>
            <person name="Hutchinson M.I."/>
            <person name="Powell A.J."/>
            <person name="Barry K."/>
            <person name="Miller A.N."/>
            <person name="Grigoriev I.V."/>
            <person name="Debuchy R."/>
            <person name="Gladieux P."/>
            <person name="Hiltunen Thoren M."/>
            <person name="Johannesson H."/>
        </authorList>
    </citation>
    <scope>NUCLEOTIDE SEQUENCE</scope>
    <source>
        <strain evidence="2">CBS 333.67</strain>
    </source>
</reference>
<organism evidence="2 3">
    <name type="scientific">Chaetomium strumarium</name>
    <dbReference type="NCBI Taxonomy" id="1170767"/>
    <lineage>
        <taxon>Eukaryota</taxon>
        <taxon>Fungi</taxon>
        <taxon>Dikarya</taxon>
        <taxon>Ascomycota</taxon>
        <taxon>Pezizomycotina</taxon>
        <taxon>Sordariomycetes</taxon>
        <taxon>Sordariomycetidae</taxon>
        <taxon>Sordariales</taxon>
        <taxon>Chaetomiaceae</taxon>
        <taxon>Chaetomium</taxon>
    </lineage>
</organism>
<evidence type="ECO:0008006" key="4">
    <source>
        <dbReference type="Google" id="ProtNLM"/>
    </source>
</evidence>
<name>A0AAJ0M266_9PEZI</name>
<feature type="region of interest" description="Disordered" evidence="1">
    <location>
        <begin position="147"/>
        <end position="168"/>
    </location>
</feature>
<reference evidence="2" key="2">
    <citation type="submission" date="2023-06" db="EMBL/GenBank/DDBJ databases">
        <authorList>
            <consortium name="Lawrence Berkeley National Laboratory"/>
            <person name="Mondo S.J."/>
            <person name="Hensen N."/>
            <person name="Bonometti L."/>
            <person name="Westerberg I."/>
            <person name="Brannstrom I.O."/>
            <person name="Guillou S."/>
            <person name="Cros-Aarteil S."/>
            <person name="Calhoun S."/>
            <person name="Haridas S."/>
            <person name="Kuo A."/>
            <person name="Pangilinan J."/>
            <person name="Riley R."/>
            <person name="Labutti K."/>
            <person name="Andreopoulos B."/>
            <person name="Lipzen A."/>
            <person name="Chen C."/>
            <person name="Yanf M."/>
            <person name="Daum C."/>
            <person name="Ng V."/>
            <person name="Clum A."/>
            <person name="Steindorff A."/>
            <person name="Ohm R."/>
            <person name="Martin F."/>
            <person name="Silar P."/>
            <person name="Natvig D."/>
            <person name="Lalanne C."/>
            <person name="Gautier V."/>
            <person name="Ament-Velasquez S.L."/>
            <person name="Kruys A."/>
            <person name="Hutchinson M.I."/>
            <person name="Powell A.J."/>
            <person name="Barry K."/>
            <person name="Miller A.N."/>
            <person name="Grigoriev I.V."/>
            <person name="Debuchy R."/>
            <person name="Gladieux P."/>
            <person name="Thoren M.H."/>
            <person name="Johannesson H."/>
        </authorList>
    </citation>
    <scope>NUCLEOTIDE SEQUENCE</scope>
    <source>
        <strain evidence="2">CBS 333.67</strain>
    </source>
</reference>
<proteinExistence type="predicted"/>
<accession>A0AAJ0M266</accession>
<dbReference type="RefSeq" id="XP_062721769.1">
    <property type="nucleotide sequence ID" value="XM_062869404.1"/>
</dbReference>
<dbReference type="Proteomes" id="UP001273166">
    <property type="component" value="Unassembled WGS sequence"/>
</dbReference>
<dbReference type="EMBL" id="JAUDZG010000004">
    <property type="protein sequence ID" value="KAK3305989.1"/>
    <property type="molecule type" value="Genomic_DNA"/>
</dbReference>
<comment type="caution">
    <text evidence="2">The sequence shown here is derived from an EMBL/GenBank/DDBJ whole genome shotgun (WGS) entry which is preliminary data.</text>
</comment>
<evidence type="ECO:0000313" key="2">
    <source>
        <dbReference type="EMBL" id="KAK3305989.1"/>
    </source>
</evidence>
<evidence type="ECO:0000256" key="1">
    <source>
        <dbReference type="SAM" id="MobiDB-lite"/>
    </source>
</evidence>
<keyword evidence="3" id="KW-1185">Reference proteome</keyword>
<dbReference type="AlphaFoldDB" id="A0AAJ0M266"/>